<dbReference type="OrthoDB" id="9813965at2"/>
<dbReference type="InterPro" id="IPR036163">
    <property type="entry name" value="HMA_dom_sf"/>
</dbReference>
<accession>A0A411YH53</accession>
<keyword evidence="4" id="KW-1185">Reference proteome</keyword>
<feature type="domain" description="HMA" evidence="2">
    <location>
        <begin position="2"/>
        <end position="68"/>
    </location>
</feature>
<sequence>MITEQITVPEIHCGHCKSSIEGALQPLDGVLRAEVDVDARSVTVDFDPETIDRAGLIGTIEDQGYDVRQ</sequence>
<dbReference type="KEGG" id="erz:ER308_14040"/>
<evidence type="ECO:0000259" key="2">
    <source>
        <dbReference type="PROSITE" id="PS50846"/>
    </source>
</evidence>
<organism evidence="3 4">
    <name type="scientific">Egibacter rhizosphaerae</name>
    <dbReference type="NCBI Taxonomy" id="1670831"/>
    <lineage>
        <taxon>Bacteria</taxon>
        <taxon>Bacillati</taxon>
        <taxon>Actinomycetota</taxon>
        <taxon>Nitriliruptoria</taxon>
        <taxon>Egibacterales</taxon>
        <taxon>Egibacteraceae</taxon>
        <taxon>Egibacter</taxon>
    </lineage>
</organism>
<dbReference type="RefSeq" id="WP_131155565.1">
    <property type="nucleotide sequence ID" value="NZ_CP036402.1"/>
</dbReference>
<proteinExistence type="predicted"/>
<keyword evidence="1" id="KW-0479">Metal-binding</keyword>
<dbReference type="PROSITE" id="PS50846">
    <property type="entry name" value="HMA_2"/>
    <property type="match status" value="1"/>
</dbReference>
<dbReference type="GO" id="GO:0046872">
    <property type="term" value="F:metal ion binding"/>
    <property type="evidence" value="ECO:0007669"/>
    <property type="project" value="UniProtKB-KW"/>
</dbReference>
<protein>
    <submittedName>
        <fullName evidence="3">Copper chaperone</fullName>
    </submittedName>
</protein>
<name>A0A411YH53_9ACTN</name>
<reference evidence="3 4" key="1">
    <citation type="submission" date="2019-01" db="EMBL/GenBank/DDBJ databases">
        <title>Egibacter rhizosphaerae EGI 80759T.</title>
        <authorList>
            <person name="Chen D.-D."/>
            <person name="Tian Y."/>
            <person name="Jiao J.-Y."/>
            <person name="Zhang X.-T."/>
            <person name="Zhang Y.-G."/>
            <person name="Zhang Y."/>
            <person name="Xiao M."/>
            <person name="Shu W.-S."/>
            <person name="Li W.-J."/>
        </authorList>
    </citation>
    <scope>NUCLEOTIDE SEQUENCE [LARGE SCALE GENOMIC DNA]</scope>
    <source>
        <strain evidence="3 4">EGI 80759</strain>
    </source>
</reference>
<dbReference type="AlphaFoldDB" id="A0A411YH53"/>
<gene>
    <name evidence="3" type="ORF">ER308_14040</name>
</gene>
<dbReference type="SUPFAM" id="SSF55008">
    <property type="entry name" value="HMA, heavy metal-associated domain"/>
    <property type="match status" value="1"/>
</dbReference>
<dbReference type="Gene3D" id="3.30.70.100">
    <property type="match status" value="1"/>
</dbReference>
<evidence type="ECO:0000313" key="3">
    <source>
        <dbReference type="EMBL" id="QBI20570.1"/>
    </source>
</evidence>
<dbReference type="InterPro" id="IPR017969">
    <property type="entry name" value="Heavy-metal-associated_CS"/>
</dbReference>
<dbReference type="Proteomes" id="UP000291469">
    <property type="component" value="Chromosome"/>
</dbReference>
<dbReference type="EMBL" id="CP036402">
    <property type="protein sequence ID" value="QBI20570.1"/>
    <property type="molecule type" value="Genomic_DNA"/>
</dbReference>
<dbReference type="PROSITE" id="PS01047">
    <property type="entry name" value="HMA_1"/>
    <property type="match status" value="1"/>
</dbReference>
<dbReference type="CDD" id="cd00371">
    <property type="entry name" value="HMA"/>
    <property type="match status" value="1"/>
</dbReference>
<evidence type="ECO:0000313" key="4">
    <source>
        <dbReference type="Proteomes" id="UP000291469"/>
    </source>
</evidence>
<dbReference type="InterPro" id="IPR006121">
    <property type="entry name" value="HMA_dom"/>
</dbReference>
<evidence type="ECO:0000256" key="1">
    <source>
        <dbReference type="ARBA" id="ARBA00022723"/>
    </source>
</evidence>
<dbReference type="Pfam" id="PF00403">
    <property type="entry name" value="HMA"/>
    <property type="match status" value="1"/>
</dbReference>